<evidence type="ECO:0000313" key="2">
    <source>
        <dbReference type="EMBL" id="VEL08879.1"/>
    </source>
</evidence>
<evidence type="ECO:0000256" key="1">
    <source>
        <dbReference type="SAM" id="MobiDB-lite"/>
    </source>
</evidence>
<dbReference type="Proteomes" id="UP000784294">
    <property type="component" value="Unassembled WGS sequence"/>
</dbReference>
<evidence type="ECO:0000313" key="3">
    <source>
        <dbReference type="Proteomes" id="UP000784294"/>
    </source>
</evidence>
<comment type="caution">
    <text evidence="2">The sequence shown here is derived from an EMBL/GenBank/DDBJ whole genome shotgun (WGS) entry which is preliminary data.</text>
</comment>
<accession>A0A3S4ZDQ1</accession>
<organism evidence="2 3">
    <name type="scientific">Protopolystoma xenopodis</name>
    <dbReference type="NCBI Taxonomy" id="117903"/>
    <lineage>
        <taxon>Eukaryota</taxon>
        <taxon>Metazoa</taxon>
        <taxon>Spiralia</taxon>
        <taxon>Lophotrochozoa</taxon>
        <taxon>Platyhelminthes</taxon>
        <taxon>Monogenea</taxon>
        <taxon>Polyopisthocotylea</taxon>
        <taxon>Polystomatidea</taxon>
        <taxon>Polystomatidae</taxon>
        <taxon>Protopolystoma</taxon>
    </lineage>
</organism>
<name>A0A3S4ZDQ1_9PLAT</name>
<reference evidence="2" key="1">
    <citation type="submission" date="2018-11" db="EMBL/GenBank/DDBJ databases">
        <authorList>
            <consortium name="Pathogen Informatics"/>
        </authorList>
    </citation>
    <scope>NUCLEOTIDE SEQUENCE</scope>
</reference>
<dbReference type="AlphaFoldDB" id="A0A3S4ZDQ1"/>
<feature type="compositionally biased region" description="Basic and acidic residues" evidence="1">
    <location>
        <begin position="1"/>
        <end position="17"/>
    </location>
</feature>
<sequence>MVSSSDDVRQMSEERSARSHRGRRTVSRGLLRTIQQTKGQSNPPSVSGEANLQIPSTLLLKRNEGYASINLEVLFYLVLQMARLTDAAEYDAGNQAKTFSLSQVCSKKPVRLWGPGIHEAEGTDRHNGYGQNEMQQATRDRRQ</sequence>
<feature type="compositionally biased region" description="Basic and acidic residues" evidence="1">
    <location>
        <begin position="118"/>
        <end position="127"/>
    </location>
</feature>
<proteinExistence type="predicted"/>
<feature type="region of interest" description="Disordered" evidence="1">
    <location>
        <begin position="118"/>
        <end position="143"/>
    </location>
</feature>
<protein>
    <submittedName>
        <fullName evidence="2">Uncharacterized protein</fullName>
    </submittedName>
</protein>
<dbReference type="EMBL" id="CAAALY010004949">
    <property type="protein sequence ID" value="VEL08879.1"/>
    <property type="molecule type" value="Genomic_DNA"/>
</dbReference>
<gene>
    <name evidence="2" type="ORF">PXEA_LOCUS2319</name>
</gene>
<feature type="compositionally biased region" description="Polar residues" evidence="1">
    <location>
        <begin position="33"/>
        <end position="50"/>
    </location>
</feature>
<keyword evidence="3" id="KW-1185">Reference proteome</keyword>
<feature type="region of interest" description="Disordered" evidence="1">
    <location>
        <begin position="1"/>
        <end position="50"/>
    </location>
</feature>